<proteinExistence type="inferred from homology"/>
<evidence type="ECO:0000256" key="6">
    <source>
        <dbReference type="SAM" id="Phobius"/>
    </source>
</evidence>
<evidence type="ECO:0000256" key="3">
    <source>
        <dbReference type="ARBA" id="ARBA00022801"/>
    </source>
</evidence>
<dbReference type="PROSITE" id="PS00523">
    <property type="entry name" value="SULFATASE_1"/>
    <property type="match status" value="1"/>
</dbReference>
<dbReference type="Proteomes" id="UP001156905">
    <property type="component" value="Unassembled WGS sequence"/>
</dbReference>
<feature type="domain" description="Sulfatase N-terminal" evidence="7">
    <location>
        <begin position="99"/>
        <end position="513"/>
    </location>
</feature>
<organism evidence="8 9">
    <name type="scientific">Bradyrhizobium iriomotense</name>
    <dbReference type="NCBI Taxonomy" id="441950"/>
    <lineage>
        <taxon>Bacteria</taxon>
        <taxon>Pseudomonadati</taxon>
        <taxon>Pseudomonadota</taxon>
        <taxon>Alphaproteobacteria</taxon>
        <taxon>Hyphomicrobiales</taxon>
        <taxon>Nitrobacteraceae</taxon>
        <taxon>Bradyrhizobium</taxon>
    </lineage>
</organism>
<dbReference type="InterPro" id="IPR024607">
    <property type="entry name" value="Sulfatase_CS"/>
</dbReference>
<dbReference type="InterPro" id="IPR000917">
    <property type="entry name" value="Sulfatase_N"/>
</dbReference>
<keyword evidence="6" id="KW-0812">Transmembrane</keyword>
<reference evidence="9" key="1">
    <citation type="journal article" date="2019" name="Int. J. Syst. Evol. Microbiol.">
        <title>The Global Catalogue of Microorganisms (GCM) 10K type strain sequencing project: providing services to taxonomists for standard genome sequencing and annotation.</title>
        <authorList>
            <consortium name="The Broad Institute Genomics Platform"/>
            <consortium name="The Broad Institute Genome Sequencing Center for Infectious Disease"/>
            <person name="Wu L."/>
            <person name="Ma J."/>
        </authorList>
    </citation>
    <scope>NUCLEOTIDE SEQUENCE [LARGE SCALE GENOMIC DNA]</scope>
    <source>
        <strain evidence="9">NBRC 102520</strain>
    </source>
</reference>
<name>A0ABQ6BD35_9BRAD</name>
<dbReference type="InterPro" id="IPR017850">
    <property type="entry name" value="Alkaline_phosphatase_core_sf"/>
</dbReference>
<evidence type="ECO:0000313" key="9">
    <source>
        <dbReference type="Proteomes" id="UP001156905"/>
    </source>
</evidence>
<accession>A0ABQ6BD35</accession>
<keyword evidence="2" id="KW-0479">Metal-binding</keyword>
<feature type="compositionally biased region" description="Low complexity" evidence="5">
    <location>
        <begin position="45"/>
        <end position="60"/>
    </location>
</feature>
<keyword evidence="3" id="KW-0378">Hydrolase</keyword>
<evidence type="ECO:0000256" key="4">
    <source>
        <dbReference type="ARBA" id="ARBA00022837"/>
    </source>
</evidence>
<dbReference type="PANTHER" id="PTHR42693:SF43">
    <property type="entry name" value="BLL2667 PROTEIN"/>
    <property type="match status" value="1"/>
</dbReference>
<dbReference type="InterPro" id="IPR050738">
    <property type="entry name" value="Sulfatase"/>
</dbReference>
<comment type="similarity">
    <text evidence="1">Belongs to the sulfatase family.</text>
</comment>
<feature type="region of interest" description="Disordered" evidence="5">
    <location>
        <begin position="45"/>
        <end position="65"/>
    </location>
</feature>
<keyword evidence="4" id="KW-0106">Calcium</keyword>
<dbReference type="PANTHER" id="PTHR42693">
    <property type="entry name" value="ARYLSULFATASE FAMILY MEMBER"/>
    <property type="match status" value="1"/>
</dbReference>
<feature type="transmembrane region" description="Helical" evidence="6">
    <location>
        <begin position="21"/>
        <end position="45"/>
    </location>
</feature>
<dbReference type="Pfam" id="PF00884">
    <property type="entry name" value="Sulfatase"/>
    <property type="match status" value="1"/>
</dbReference>
<evidence type="ECO:0000259" key="7">
    <source>
        <dbReference type="Pfam" id="PF00884"/>
    </source>
</evidence>
<comment type="caution">
    <text evidence="8">The sequence shown here is derived from an EMBL/GenBank/DDBJ whole genome shotgun (WGS) entry which is preliminary data.</text>
</comment>
<dbReference type="Gene3D" id="3.30.1120.10">
    <property type="match status" value="1"/>
</dbReference>
<sequence>MTRTRQHDDGSKPESRLLNRRNLLLCGATLTAAYLICALGTTSLAQQTTGTPGSPGATTTIDGKYLPPPPPKFGGDINLQASQSKPYWPARVVPPQSAPNVLLIMTDDQGYGVSGTFGGVIPTPAMDRIAQMGLRYTQFHSTALCSPTRAALITGRNHHSVGFGTISEQATGYPGYDSIIGPESATIGTILKQNGYATSWFGKNHNTPSYQYSSAGPFDQWPIGMGFDYFYGFMGGETDQWTPYLFQNTTQVFPWVGKLGYNLTTDLADEAIAHMRQLNAAAPDQPFFLYYVPGGTHSPHQPTKEWIDKFKGKFDMGWNALRDQIFANQKRLGVIPENTQLTAWPDDLQKWEALTADEKKLFARQAEVFAGYAAYTDHEIGRVIQEVQDEGKLDNTLIIYISGDNGTSPEGTTRGTPNQYTAYNGILDLPIAEQLKAYDAWGSAATYPHMAVAWSWAFDTPFKWTKEVASHFGGTRQGMAICWPNRIKDAGGIRTQFHHMIDVVPTILEATGIPAPLMVNGIAQKPIEGVSMTYTFDKSSANVPSARTTQYFEMWGNRAIYHDGWIAATTPPAPPWLLGTAKMPADVVNGYTWELYNIAEDYSESNDIAAKMPDKLRELQELFMVEAAKYNVFPLDNSVLQRVIAPRPSATAGRNTFTYSGELSGLPESDAPSILNRSYTITAELDIPGAGTTVGRAGSQDSSEGMIVTLGGRFGGYGLYLLKGKPVFVYNFADLERFRWEGKDALTPGKHTIVFDFKYDGPGFGKGGTGVLKVDDKEAVTSKVPHTLPFIMSIDETFDVGVDTRTPVDDKDYQVPFRFTGKLDKLTFKVGPVQLTSEEHQVIRHARAGANN</sequence>
<dbReference type="RefSeq" id="WP_284275815.1">
    <property type="nucleotide sequence ID" value="NZ_BSOW01000059.1"/>
</dbReference>
<evidence type="ECO:0000313" key="8">
    <source>
        <dbReference type="EMBL" id="GLR91978.1"/>
    </source>
</evidence>
<keyword evidence="6" id="KW-0472">Membrane</keyword>
<evidence type="ECO:0000256" key="1">
    <source>
        <dbReference type="ARBA" id="ARBA00008779"/>
    </source>
</evidence>
<dbReference type="SUPFAM" id="SSF53649">
    <property type="entry name" value="Alkaline phosphatase-like"/>
    <property type="match status" value="1"/>
</dbReference>
<dbReference type="EMBL" id="BSOW01000059">
    <property type="protein sequence ID" value="GLR91978.1"/>
    <property type="molecule type" value="Genomic_DNA"/>
</dbReference>
<evidence type="ECO:0000256" key="5">
    <source>
        <dbReference type="SAM" id="MobiDB-lite"/>
    </source>
</evidence>
<dbReference type="Gene3D" id="3.40.720.10">
    <property type="entry name" value="Alkaline Phosphatase, subunit A"/>
    <property type="match status" value="1"/>
</dbReference>
<keyword evidence="9" id="KW-1185">Reference proteome</keyword>
<dbReference type="CDD" id="cd16025">
    <property type="entry name" value="PAS_like"/>
    <property type="match status" value="1"/>
</dbReference>
<evidence type="ECO:0000256" key="2">
    <source>
        <dbReference type="ARBA" id="ARBA00022723"/>
    </source>
</evidence>
<gene>
    <name evidence="8" type="ORF">GCM10007857_86960</name>
</gene>
<protein>
    <submittedName>
        <fullName evidence="8">Arylsulfatase</fullName>
    </submittedName>
</protein>
<keyword evidence="6" id="KW-1133">Transmembrane helix</keyword>